<dbReference type="InterPro" id="IPR025528">
    <property type="entry name" value="BrnA_antitoxin"/>
</dbReference>
<name>A0A2A6FJ25_9HYPH</name>
<evidence type="ECO:0000313" key="1">
    <source>
        <dbReference type="EMBL" id="PDQ21960.1"/>
    </source>
</evidence>
<dbReference type="Proteomes" id="UP000219182">
    <property type="component" value="Unassembled WGS sequence"/>
</dbReference>
<reference evidence="1 2" key="1">
    <citation type="submission" date="2017-09" db="EMBL/GenBank/DDBJ databases">
        <title>Mesorhizobum sanjuanii sp. nov. isolated from nodules of Lotus tenuis in saline-alkaline lowlands of Flooding Pampa.</title>
        <authorList>
            <person name="Sannazzaro A.I."/>
            <person name="Torres Tejerizo G.A."/>
            <person name="Fontana F."/>
            <person name="Cumpa Velazquez L.M."/>
            <person name="Hansen L."/>
            <person name="Pistorio M."/>
            <person name="Estrella M.J."/>
        </authorList>
    </citation>
    <scope>NUCLEOTIDE SEQUENCE [LARGE SCALE GENOMIC DNA]</scope>
    <source>
        <strain evidence="1 2">BSA136</strain>
    </source>
</reference>
<dbReference type="Pfam" id="PF14384">
    <property type="entry name" value="BrnA_antitoxin"/>
    <property type="match status" value="1"/>
</dbReference>
<sequence>MAYAQKLNAFPDKRETARQRAQAALEALTDEEDVAITKDALADPDNPPADDLFRRRGRPRLEYPKEAVKLRIDADVLEHFRADGQGWQTRMNDALRKVAGLK</sequence>
<proteinExistence type="predicted"/>
<evidence type="ECO:0000313" key="2">
    <source>
        <dbReference type="Proteomes" id="UP000219182"/>
    </source>
</evidence>
<dbReference type="EMBL" id="NWQG01000031">
    <property type="protein sequence ID" value="PDQ21960.1"/>
    <property type="molecule type" value="Genomic_DNA"/>
</dbReference>
<gene>
    <name evidence="1" type="ORF">CN311_06370</name>
</gene>
<comment type="caution">
    <text evidence="1">The sequence shown here is derived from an EMBL/GenBank/DDBJ whole genome shotgun (WGS) entry which is preliminary data.</text>
</comment>
<keyword evidence="2" id="KW-1185">Reference proteome</keyword>
<evidence type="ECO:0008006" key="3">
    <source>
        <dbReference type="Google" id="ProtNLM"/>
    </source>
</evidence>
<dbReference type="AlphaFoldDB" id="A0A2A6FJ25"/>
<protein>
    <recommendedName>
        <fullName evidence="3">BrnA antitoxin family protein</fullName>
    </recommendedName>
</protein>
<accession>A0A2A6FJ25</accession>
<organism evidence="1 2">
    <name type="scientific">Mesorhizobium sanjuanii</name>
    <dbReference type="NCBI Taxonomy" id="2037900"/>
    <lineage>
        <taxon>Bacteria</taxon>
        <taxon>Pseudomonadati</taxon>
        <taxon>Pseudomonadota</taxon>
        <taxon>Alphaproteobacteria</taxon>
        <taxon>Hyphomicrobiales</taxon>
        <taxon>Phyllobacteriaceae</taxon>
        <taxon>Mesorhizobium</taxon>
    </lineage>
</organism>